<evidence type="ECO:0000313" key="3">
    <source>
        <dbReference type="Proteomes" id="UP000243463"/>
    </source>
</evidence>
<feature type="signal peptide" evidence="1">
    <location>
        <begin position="1"/>
        <end position="18"/>
    </location>
</feature>
<proteinExistence type="predicted"/>
<accession>A0A217EIA8</accession>
<dbReference type="RefSeq" id="WP_088824394.1">
    <property type="nucleotide sequence ID" value="NZ_FZLN01000008.1"/>
</dbReference>
<name>A0A217EIA8_9GAMM</name>
<organism evidence="2 3">
    <name type="scientific">Acinetobacter apis</name>
    <dbReference type="NCBI Taxonomy" id="1229165"/>
    <lineage>
        <taxon>Bacteria</taxon>
        <taxon>Pseudomonadati</taxon>
        <taxon>Pseudomonadota</taxon>
        <taxon>Gammaproteobacteria</taxon>
        <taxon>Moraxellales</taxon>
        <taxon>Moraxellaceae</taxon>
        <taxon>Acinetobacter</taxon>
    </lineage>
</organism>
<reference evidence="3" key="1">
    <citation type="submission" date="2017-06" db="EMBL/GenBank/DDBJ databases">
        <authorList>
            <person name="Varghese N."/>
            <person name="Submissions S."/>
        </authorList>
    </citation>
    <scope>NUCLEOTIDE SEQUENCE [LARGE SCALE GENOMIC DNA]</scope>
    <source>
        <strain evidence="3">ANC 5114</strain>
    </source>
</reference>
<keyword evidence="3" id="KW-1185">Reference proteome</keyword>
<gene>
    <name evidence="2" type="ORF">SAMN05444584_2213</name>
</gene>
<dbReference type="OrthoDB" id="6712939at2"/>
<protein>
    <submittedName>
        <fullName evidence="2">Uncharacterized protein</fullName>
    </submittedName>
</protein>
<dbReference type="AlphaFoldDB" id="A0A217EIA8"/>
<keyword evidence="1" id="KW-0732">Signal</keyword>
<sequence>MFRLLLACAIGGLTVANASMSHMNMQSNPVVKNASKHMHQHTAKDVDSSTHCQQQEDDCFDLNVSSHHAGCADCQTLHCQSLNCTLTEYQPMSALLFNSYDPILAQDLTTSSLLTGYWQQILRPPKS</sequence>
<dbReference type="EMBL" id="FZLN01000008">
    <property type="protein sequence ID" value="SNQ30225.1"/>
    <property type="molecule type" value="Genomic_DNA"/>
</dbReference>
<evidence type="ECO:0000313" key="2">
    <source>
        <dbReference type="EMBL" id="SNQ30225.1"/>
    </source>
</evidence>
<feature type="chain" id="PRO_5012623279" evidence="1">
    <location>
        <begin position="19"/>
        <end position="127"/>
    </location>
</feature>
<dbReference type="Proteomes" id="UP000243463">
    <property type="component" value="Unassembled WGS sequence"/>
</dbReference>
<evidence type="ECO:0000256" key="1">
    <source>
        <dbReference type="SAM" id="SignalP"/>
    </source>
</evidence>